<dbReference type="Pfam" id="PF00384">
    <property type="entry name" value="Molybdopterin"/>
    <property type="match status" value="1"/>
</dbReference>
<evidence type="ECO:0000256" key="2">
    <source>
        <dbReference type="ARBA" id="ARBA00022723"/>
    </source>
</evidence>
<evidence type="ECO:0000313" key="7">
    <source>
        <dbReference type="Proteomes" id="UP001056384"/>
    </source>
</evidence>
<keyword evidence="4" id="KW-0411">Iron-sulfur</keyword>
<protein>
    <submittedName>
        <fullName evidence="6">Molybdopterin oxidoreductase</fullName>
    </submittedName>
</protein>
<name>A0A9Q9B5K4_9PEZI</name>
<proteinExistence type="predicted"/>
<dbReference type="Proteomes" id="UP001056384">
    <property type="component" value="Chromosome 10"/>
</dbReference>
<keyword evidence="2" id="KW-0479">Metal-binding</keyword>
<dbReference type="EMBL" id="CP099427">
    <property type="protein sequence ID" value="USW57777.1"/>
    <property type="molecule type" value="Genomic_DNA"/>
</dbReference>
<dbReference type="PANTHER" id="PTHR43105:SF10">
    <property type="entry name" value="NADH-QUINONE OXIDOREDUCTASE SUBUNIT G"/>
    <property type="match status" value="1"/>
</dbReference>
<dbReference type="SMART" id="SM00926">
    <property type="entry name" value="Molybdop_Fe4S4"/>
    <property type="match status" value="1"/>
</dbReference>
<evidence type="ECO:0000256" key="4">
    <source>
        <dbReference type="ARBA" id="ARBA00023014"/>
    </source>
</evidence>
<gene>
    <name evidence="6" type="ORF">Slin15195_G110960</name>
</gene>
<keyword evidence="3" id="KW-0408">Iron</keyword>
<dbReference type="Pfam" id="PF04879">
    <property type="entry name" value="Molybdop_Fe4S4"/>
    <property type="match status" value="1"/>
</dbReference>
<sequence>MSKSVVPSLRQSRDAIEDIYGPRTPYKHIWPSRVDENVIEEPERWVQSACVRCSNGCGMDVGVKGGKIVGVRGRAIDRVNKGRLGPKGLNGWTSIHHADRLKHPMIRKNGKLEPATWDEAMSLIVQKAQETRDRLTSHGLAFYTSGQLFLGEYYALAMVDKAGLHTLHMSVWHIRPFHRFTND</sequence>
<dbReference type="GO" id="GO:0051539">
    <property type="term" value="F:4 iron, 4 sulfur cluster binding"/>
    <property type="evidence" value="ECO:0007669"/>
    <property type="project" value="UniProtKB-KW"/>
</dbReference>
<dbReference type="Gene3D" id="2.20.25.90">
    <property type="entry name" value="ADC-like domains"/>
    <property type="match status" value="1"/>
</dbReference>
<dbReference type="PANTHER" id="PTHR43105">
    <property type="entry name" value="RESPIRATORY NITRATE REDUCTASE"/>
    <property type="match status" value="1"/>
</dbReference>
<dbReference type="SUPFAM" id="SSF53706">
    <property type="entry name" value="Formate dehydrogenase/DMSO reductase, domains 1-3"/>
    <property type="match status" value="1"/>
</dbReference>
<dbReference type="AlphaFoldDB" id="A0A9Q9B5K4"/>
<dbReference type="PROSITE" id="PS51669">
    <property type="entry name" value="4FE4S_MOW_BIS_MGD"/>
    <property type="match status" value="1"/>
</dbReference>
<accession>A0A9Q9B5K4</accession>
<dbReference type="InterPro" id="IPR006963">
    <property type="entry name" value="Mopterin_OxRdtase_4Fe-4S_dom"/>
</dbReference>
<dbReference type="InterPro" id="IPR050123">
    <property type="entry name" value="Prok_molybdopt-oxidoreductase"/>
</dbReference>
<feature type="domain" description="4Fe-4S Mo/W bis-MGD-type" evidence="5">
    <location>
        <begin position="43"/>
        <end position="99"/>
    </location>
</feature>
<evidence type="ECO:0000313" key="6">
    <source>
        <dbReference type="EMBL" id="USW57777.1"/>
    </source>
</evidence>
<keyword evidence="7" id="KW-1185">Reference proteome</keyword>
<dbReference type="GO" id="GO:0016491">
    <property type="term" value="F:oxidoreductase activity"/>
    <property type="evidence" value="ECO:0007669"/>
    <property type="project" value="InterPro"/>
</dbReference>
<evidence type="ECO:0000259" key="5">
    <source>
        <dbReference type="PROSITE" id="PS51669"/>
    </source>
</evidence>
<evidence type="ECO:0000256" key="3">
    <source>
        <dbReference type="ARBA" id="ARBA00023004"/>
    </source>
</evidence>
<keyword evidence="1" id="KW-0004">4Fe-4S</keyword>
<organism evidence="6 7">
    <name type="scientific">Septoria linicola</name>
    <dbReference type="NCBI Taxonomy" id="215465"/>
    <lineage>
        <taxon>Eukaryota</taxon>
        <taxon>Fungi</taxon>
        <taxon>Dikarya</taxon>
        <taxon>Ascomycota</taxon>
        <taxon>Pezizomycotina</taxon>
        <taxon>Dothideomycetes</taxon>
        <taxon>Dothideomycetidae</taxon>
        <taxon>Mycosphaerellales</taxon>
        <taxon>Mycosphaerellaceae</taxon>
        <taxon>Septoria</taxon>
    </lineage>
</organism>
<reference evidence="6" key="1">
    <citation type="submission" date="2022-06" db="EMBL/GenBank/DDBJ databases">
        <title>Complete genome sequences of two strains of the flax pathogen Septoria linicola.</title>
        <authorList>
            <person name="Lapalu N."/>
            <person name="Simon A."/>
            <person name="Demenou B."/>
            <person name="Paumier D."/>
            <person name="Guillot M.-P."/>
            <person name="Gout L."/>
            <person name="Valade R."/>
        </authorList>
    </citation>
    <scope>NUCLEOTIDE SEQUENCE</scope>
    <source>
        <strain evidence="6">SE15195</strain>
    </source>
</reference>
<dbReference type="GO" id="GO:0046872">
    <property type="term" value="F:metal ion binding"/>
    <property type="evidence" value="ECO:0007669"/>
    <property type="project" value="UniProtKB-KW"/>
</dbReference>
<dbReference type="Gene3D" id="3.40.50.740">
    <property type="match status" value="1"/>
</dbReference>
<dbReference type="InterPro" id="IPR006656">
    <property type="entry name" value="Mopterin_OxRdtase"/>
</dbReference>
<evidence type="ECO:0000256" key="1">
    <source>
        <dbReference type="ARBA" id="ARBA00022485"/>
    </source>
</evidence>